<comment type="function">
    <text evidence="11">Proton-conducting pore forming subunit of the membrane integral V0 complex of vacuolar ATPase. V-ATPase is responsible for acidifying a variety of intracellular compartments in eukaryotic cells.</text>
</comment>
<dbReference type="GO" id="GO:0046961">
    <property type="term" value="F:proton-transporting ATPase activity, rotational mechanism"/>
    <property type="evidence" value="ECO:0007669"/>
    <property type="project" value="InterPro"/>
</dbReference>
<reference evidence="15" key="1">
    <citation type="journal article" date="2019" name="Nat. Commun.">
        <title>The genome of broomcorn millet.</title>
        <authorList>
            <person name="Zou C."/>
            <person name="Miki D."/>
            <person name="Li D."/>
            <person name="Tang Q."/>
            <person name="Xiao L."/>
            <person name="Rajput S."/>
            <person name="Deng P."/>
            <person name="Jia W."/>
            <person name="Huang R."/>
            <person name="Zhang M."/>
            <person name="Sun Y."/>
            <person name="Hu J."/>
            <person name="Fu X."/>
            <person name="Schnable P.S."/>
            <person name="Li F."/>
            <person name="Zhang H."/>
            <person name="Feng B."/>
            <person name="Zhu X."/>
            <person name="Liu R."/>
            <person name="Schnable J.C."/>
            <person name="Zhu J.-K."/>
            <person name="Zhang H."/>
        </authorList>
    </citation>
    <scope>NUCLEOTIDE SEQUENCE [LARGE SCALE GENOMIC DNA]</scope>
</reference>
<dbReference type="GO" id="GO:0005774">
    <property type="term" value="C:vacuolar membrane"/>
    <property type="evidence" value="ECO:0007669"/>
    <property type="project" value="UniProtKB-SubCell"/>
</dbReference>
<comment type="subunit">
    <text evidence="3">V-ATPase is a heteromultimeric enzyme composed of a peripheral catalytic V1 complex (main components: subunits A, B, C, D, E, and F) attached to an integral membrane V0 proton pore complex (main component: the proteolipid protein; which is present as a hexamer that forms the proton-conducting pore).</text>
</comment>
<evidence type="ECO:0000256" key="1">
    <source>
        <dbReference type="ARBA" id="ARBA00004128"/>
    </source>
</evidence>
<feature type="transmembrane region" description="Helical" evidence="11">
    <location>
        <begin position="153"/>
        <end position="173"/>
    </location>
</feature>
<feature type="region of interest" description="Disordered" evidence="12">
    <location>
        <begin position="1"/>
        <end position="99"/>
    </location>
</feature>
<comment type="caution">
    <text evidence="14">The sequence shown here is derived from an EMBL/GenBank/DDBJ whole genome shotgun (WGS) entry which is preliminary data.</text>
</comment>
<feature type="domain" description="V-ATPase proteolipid subunit C-like" evidence="13">
    <location>
        <begin position="194"/>
        <end position="252"/>
    </location>
</feature>
<gene>
    <name evidence="14" type="ORF">C2845_PM17G02830</name>
</gene>
<feature type="transmembrane region" description="Helical" evidence="11">
    <location>
        <begin position="110"/>
        <end position="132"/>
    </location>
</feature>
<evidence type="ECO:0000256" key="2">
    <source>
        <dbReference type="ARBA" id="ARBA00007296"/>
    </source>
</evidence>
<dbReference type="InterPro" id="IPR011555">
    <property type="entry name" value="ATPase_proteolipid_su_C_euk"/>
</dbReference>
<evidence type="ECO:0000256" key="7">
    <source>
        <dbReference type="ARBA" id="ARBA00022781"/>
    </source>
</evidence>
<keyword evidence="5 11" id="KW-0926">Vacuole</keyword>
<dbReference type="InterPro" id="IPR035921">
    <property type="entry name" value="F/V-ATP_Csub_sf"/>
</dbReference>
<keyword evidence="15" id="KW-1185">Reference proteome</keyword>
<dbReference type="InterPro" id="IPR000245">
    <property type="entry name" value="ATPase_proteolipid_csu"/>
</dbReference>
<evidence type="ECO:0000256" key="4">
    <source>
        <dbReference type="ARBA" id="ARBA00022448"/>
    </source>
</evidence>
<evidence type="ECO:0000256" key="11">
    <source>
        <dbReference type="RuleBase" id="RU363060"/>
    </source>
</evidence>
<dbReference type="STRING" id="4540.A0A3L6Q2D0"/>
<dbReference type="AlphaFoldDB" id="A0A3L6Q2D0"/>
<dbReference type="FunFam" id="1.20.120.610:FF:000003">
    <property type="entry name" value="V-type proton ATPase proteolipid subunit"/>
    <property type="match status" value="1"/>
</dbReference>
<dbReference type="Gene3D" id="1.20.120.610">
    <property type="entry name" value="lithium bound rotor ring of v- atpase"/>
    <property type="match status" value="1"/>
</dbReference>
<keyword evidence="7 11" id="KW-0375">Hydrogen ion transport</keyword>
<dbReference type="GO" id="GO:0033179">
    <property type="term" value="C:proton-transporting V-type ATPase, V0 domain"/>
    <property type="evidence" value="ECO:0007669"/>
    <property type="project" value="InterPro"/>
</dbReference>
<organism evidence="14 15">
    <name type="scientific">Panicum miliaceum</name>
    <name type="common">Proso millet</name>
    <name type="synonym">Broomcorn millet</name>
    <dbReference type="NCBI Taxonomy" id="4540"/>
    <lineage>
        <taxon>Eukaryota</taxon>
        <taxon>Viridiplantae</taxon>
        <taxon>Streptophyta</taxon>
        <taxon>Embryophyta</taxon>
        <taxon>Tracheophyta</taxon>
        <taxon>Spermatophyta</taxon>
        <taxon>Magnoliopsida</taxon>
        <taxon>Liliopsida</taxon>
        <taxon>Poales</taxon>
        <taxon>Poaceae</taxon>
        <taxon>PACMAD clade</taxon>
        <taxon>Panicoideae</taxon>
        <taxon>Panicodae</taxon>
        <taxon>Paniceae</taxon>
        <taxon>Panicinae</taxon>
        <taxon>Panicum</taxon>
        <taxon>Panicum sect. Panicum</taxon>
    </lineage>
</organism>
<feature type="domain" description="V-ATPase proteolipid subunit C-like" evidence="13">
    <location>
        <begin position="114"/>
        <end position="173"/>
    </location>
</feature>
<evidence type="ECO:0000256" key="5">
    <source>
        <dbReference type="ARBA" id="ARBA00022554"/>
    </source>
</evidence>
<dbReference type="InterPro" id="IPR002379">
    <property type="entry name" value="ATPase_proteolipid_c-like_dom"/>
</dbReference>
<dbReference type="CDD" id="cd18175">
    <property type="entry name" value="ATP-synt_Vo_c_ATP6C_rpt1"/>
    <property type="match status" value="1"/>
</dbReference>
<feature type="transmembrane region" description="Helical" evidence="11">
    <location>
        <begin position="227"/>
        <end position="252"/>
    </location>
</feature>
<evidence type="ECO:0000256" key="8">
    <source>
        <dbReference type="ARBA" id="ARBA00022989"/>
    </source>
</evidence>
<dbReference type="Proteomes" id="UP000275267">
    <property type="component" value="Unassembled WGS sequence"/>
</dbReference>
<evidence type="ECO:0000256" key="3">
    <source>
        <dbReference type="ARBA" id="ARBA00011269"/>
    </source>
</evidence>
<evidence type="ECO:0000313" key="15">
    <source>
        <dbReference type="Proteomes" id="UP000275267"/>
    </source>
</evidence>
<dbReference type="PRINTS" id="PR00122">
    <property type="entry name" value="VACATPASE"/>
</dbReference>
<comment type="subunit">
    <text evidence="11">V-ATPase is a heteromultimeric enzyme composed of a peripheral catalytic V1 complex attached to an integral membrane V0 proton pore complex.</text>
</comment>
<protein>
    <recommendedName>
        <fullName evidence="11">V-type proton ATPase proteolipid subunit</fullName>
    </recommendedName>
</protein>
<accession>A0A3L6Q2D0</accession>
<comment type="similarity">
    <text evidence="2 11">Belongs to the V-ATPase proteolipid subunit family.</text>
</comment>
<keyword evidence="8 11" id="KW-1133">Transmembrane helix</keyword>
<name>A0A3L6Q2D0_PANMI</name>
<evidence type="ECO:0000256" key="12">
    <source>
        <dbReference type="SAM" id="MobiDB-lite"/>
    </source>
</evidence>
<evidence type="ECO:0000256" key="10">
    <source>
        <dbReference type="ARBA" id="ARBA00023136"/>
    </source>
</evidence>
<keyword evidence="4 11" id="KW-0813">Transport</keyword>
<keyword evidence="10 11" id="KW-0472">Membrane</keyword>
<dbReference type="PANTHER" id="PTHR10263">
    <property type="entry name" value="V-TYPE PROTON ATPASE PROTEOLIPID SUBUNIT"/>
    <property type="match status" value="1"/>
</dbReference>
<dbReference type="NCBIfam" id="TIGR01100">
    <property type="entry name" value="V_ATP_synt_C"/>
    <property type="match status" value="1"/>
</dbReference>
<sequence>MALPGQNGRVHVAKLQGQNGKPTVGPSSLWRLEIFRSDRGGGSRNKKKPGSARERSHLPSACPPSLPFLLTPPRRRGRPETEQPHREGEEQRNRERKMSSVFSGDETAPFFGFLGAAAALIFSCMGAAYGTAKSGVGVASMGVMRPELVMKSIVPVVMAGVLGIYGLIIAVIISTGINPKAKPYYLFDGYAHLSSGLACGLAGLAAGMAIGIVGDAGVRANAQQPKLFVGMILILIFAEALALYGLIVGIILSSRAGQSRAD</sequence>
<dbReference type="Pfam" id="PF00137">
    <property type="entry name" value="ATP-synt_C"/>
    <property type="match status" value="2"/>
</dbReference>
<feature type="compositionally biased region" description="Basic and acidic residues" evidence="12">
    <location>
        <begin position="78"/>
        <end position="98"/>
    </location>
</feature>
<dbReference type="SUPFAM" id="SSF81333">
    <property type="entry name" value="F1F0 ATP synthase subunit C"/>
    <property type="match status" value="2"/>
</dbReference>
<dbReference type="EMBL" id="PQIB02000014">
    <property type="protein sequence ID" value="RLM70115.1"/>
    <property type="molecule type" value="Genomic_DNA"/>
</dbReference>
<evidence type="ECO:0000259" key="13">
    <source>
        <dbReference type="Pfam" id="PF00137"/>
    </source>
</evidence>
<evidence type="ECO:0000313" key="14">
    <source>
        <dbReference type="EMBL" id="RLM70115.1"/>
    </source>
</evidence>
<evidence type="ECO:0000256" key="6">
    <source>
        <dbReference type="ARBA" id="ARBA00022692"/>
    </source>
</evidence>
<feature type="transmembrane region" description="Helical" evidence="11">
    <location>
        <begin position="193"/>
        <end position="215"/>
    </location>
</feature>
<keyword evidence="6 11" id="KW-0812">Transmembrane</keyword>
<evidence type="ECO:0000256" key="9">
    <source>
        <dbReference type="ARBA" id="ARBA00023065"/>
    </source>
</evidence>
<dbReference type="CDD" id="cd18176">
    <property type="entry name" value="ATP-synt_Vo_c_ATP6C_rpt2"/>
    <property type="match status" value="1"/>
</dbReference>
<keyword evidence="9 11" id="KW-0406">Ion transport</keyword>
<proteinExistence type="inferred from homology"/>
<comment type="subcellular location">
    <subcellularLocation>
        <location evidence="1 11">Vacuole membrane</location>
        <topology evidence="1 11">Multi-pass membrane protein</topology>
    </subcellularLocation>
</comment>